<dbReference type="EMBL" id="JALNMH010000012">
    <property type="protein sequence ID" value="MCK7594849.1"/>
    <property type="molecule type" value="Genomic_DNA"/>
</dbReference>
<evidence type="ECO:0000259" key="3">
    <source>
        <dbReference type="Pfam" id="PF02834"/>
    </source>
</evidence>
<comment type="similarity">
    <text evidence="2">Belongs to the 2H phosphoesterase superfamily. ThpR family.</text>
</comment>
<dbReference type="InterPro" id="IPR014051">
    <property type="entry name" value="Phosphoesterase_HXTX"/>
</dbReference>
<dbReference type="HAMAP" id="MF_01940">
    <property type="entry name" value="RNA_CPDase"/>
    <property type="match status" value="1"/>
</dbReference>
<dbReference type="Proteomes" id="UP001431449">
    <property type="component" value="Unassembled WGS sequence"/>
</dbReference>
<dbReference type="InterPro" id="IPR009097">
    <property type="entry name" value="Cyclic_Pdiesterase"/>
</dbReference>
<dbReference type="InterPro" id="IPR004175">
    <property type="entry name" value="RNA_CPDase"/>
</dbReference>
<dbReference type="EC" id="3.1.4.58" evidence="2"/>
<feature type="active site" description="Proton donor" evidence="2">
    <location>
        <position position="50"/>
    </location>
</feature>
<sequence length="185" mass="20479">MRIRKLPRCFIAAVPDRAGRDALSAVQSRLREAWPERDADPGWTLTDDLHLTLRFLGDLPESALEQALGSLSLPPGEPAPTLAITGIELWPALRPRIAVARFESSGQLAAWVATVEAWAVEYGLAPEHRPFVPHVTLLRSPKPLSPVSGMLLPELDLRLEAVQAMHRSPHSRGPRYLAHAEYRLV</sequence>
<dbReference type="Pfam" id="PF02834">
    <property type="entry name" value="LigT_PEase"/>
    <property type="match status" value="1"/>
</dbReference>
<evidence type="ECO:0000256" key="2">
    <source>
        <dbReference type="HAMAP-Rule" id="MF_01940"/>
    </source>
</evidence>
<dbReference type="PANTHER" id="PTHR35561">
    <property type="entry name" value="RNA 2',3'-CYCLIC PHOSPHODIESTERASE"/>
    <property type="match status" value="1"/>
</dbReference>
<dbReference type="Gene3D" id="3.90.1140.10">
    <property type="entry name" value="Cyclic phosphodiesterase"/>
    <property type="match status" value="1"/>
</dbReference>
<gene>
    <name evidence="4" type="primary">thpR</name>
    <name evidence="4" type="ORF">M0G41_14350</name>
</gene>
<dbReference type="RefSeq" id="WP_248210513.1">
    <property type="nucleotide sequence ID" value="NZ_JALNMH010000012.1"/>
</dbReference>
<comment type="caution">
    <text evidence="4">The sequence shown here is derived from an EMBL/GenBank/DDBJ whole genome shotgun (WGS) entry which is preliminary data.</text>
</comment>
<comment type="catalytic activity">
    <reaction evidence="2">
        <text>a 3'-end 2',3'-cyclophospho-ribonucleotide-RNA + H2O = a 3'-end 2'-phospho-ribonucleotide-RNA + H(+)</text>
        <dbReference type="Rhea" id="RHEA:11828"/>
        <dbReference type="Rhea" id="RHEA-COMP:10464"/>
        <dbReference type="Rhea" id="RHEA-COMP:17353"/>
        <dbReference type="ChEBI" id="CHEBI:15377"/>
        <dbReference type="ChEBI" id="CHEBI:15378"/>
        <dbReference type="ChEBI" id="CHEBI:83064"/>
        <dbReference type="ChEBI" id="CHEBI:173113"/>
        <dbReference type="EC" id="3.1.4.58"/>
    </reaction>
</comment>
<feature type="active site" description="Proton acceptor" evidence="2">
    <location>
        <position position="134"/>
    </location>
</feature>
<feature type="short sequence motif" description="HXTX 1" evidence="2">
    <location>
        <begin position="50"/>
        <end position="53"/>
    </location>
</feature>
<protein>
    <recommendedName>
        <fullName evidence="2">RNA 2',3'-cyclic phosphodiesterase</fullName>
        <shortName evidence="2">RNA 2',3'-CPDase</shortName>
        <ecNumber evidence="2">3.1.4.58</ecNumber>
    </recommendedName>
</protein>
<accession>A0ABT0GJX4</accession>
<keyword evidence="1 2" id="KW-0378">Hydrolase</keyword>
<keyword evidence="5" id="KW-1185">Reference proteome</keyword>
<evidence type="ECO:0000313" key="5">
    <source>
        <dbReference type="Proteomes" id="UP001431449"/>
    </source>
</evidence>
<comment type="function">
    <text evidence="2">Hydrolyzes RNA 2',3'-cyclic phosphodiester to an RNA 2'-phosphomonoester.</text>
</comment>
<dbReference type="NCBIfam" id="TIGR02258">
    <property type="entry name" value="2_5_ligase"/>
    <property type="match status" value="1"/>
</dbReference>
<feature type="short sequence motif" description="HXTX 2" evidence="2">
    <location>
        <begin position="134"/>
        <end position="137"/>
    </location>
</feature>
<name>A0ABT0GJX4_9GAMM</name>
<feature type="domain" description="Phosphoesterase HXTX" evidence="3">
    <location>
        <begin position="16"/>
        <end position="97"/>
    </location>
</feature>
<reference evidence="4" key="1">
    <citation type="submission" date="2022-04" db="EMBL/GenBank/DDBJ databases">
        <title>Lysobacter sp. CAU 1642 isolated from sea sand.</title>
        <authorList>
            <person name="Kim W."/>
        </authorList>
    </citation>
    <scope>NUCLEOTIDE SEQUENCE</scope>
    <source>
        <strain evidence="4">CAU 1642</strain>
    </source>
</reference>
<proteinExistence type="inferred from homology"/>
<organism evidence="4 5">
    <name type="scientific">Pseudomarimonas salicorniae</name>
    <dbReference type="NCBI Taxonomy" id="2933270"/>
    <lineage>
        <taxon>Bacteria</taxon>
        <taxon>Pseudomonadati</taxon>
        <taxon>Pseudomonadota</taxon>
        <taxon>Gammaproteobacteria</taxon>
        <taxon>Lysobacterales</taxon>
        <taxon>Lysobacteraceae</taxon>
        <taxon>Pseudomarimonas</taxon>
    </lineage>
</organism>
<dbReference type="SUPFAM" id="SSF55144">
    <property type="entry name" value="LigT-like"/>
    <property type="match status" value="1"/>
</dbReference>
<evidence type="ECO:0000256" key="1">
    <source>
        <dbReference type="ARBA" id="ARBA00022801"/>
    </source>
</evidence>
<evidence type="ECO:0000313" key="4">
    <source>
        <dbReference type="EMBL" id="MCK7594849.1"/>
    </source>
</evidence>
<dbReference type="PANTHER" id="PTHR35561:SF1">
    <property type="entry name" value="RNA 2',3'-CYCLIC PHOSPHODIESTERASE"/>
    <property type="match status" value="1"/>
</dbReference>